<evidence type="ECO:0000256" key="1">
    <source>
        <dbReference type="SAM" id="Coils"/>
    </source>
</evidence>
<evidence type="ECO:0000313" key="4">
    <source>
        <dbReference type="Proteomes" id="UP001164909"/>
    </source>
</evidence>
<keyword evidence="4" id="KW-1185">Reference proteome</keyword>
<organism evidence="3 4">
    <name type="scientific">Caldicellulosiruptor morganii</name>
    <dbReference type="NCBI Taxonomy" id="1387555"/>
    <lineage>
        <taxon>Bacteria</taxon>
        <taxon>Bacillati</taxon>
        <taxon>Bacillota</taxon>
        <taxon>Bacillota incertae sedis</taxon>
        <taxon>Caldicellulosiruptorales</taxon>
        <taxon>Caldicellulosiruptoraceae</taxon>
        <taxon>Caldicellulosiruptor</taxon>
    </lineage>
</organism>
<reference evidence="3" key="1">
    <citation type="submission" date="2022-12" db="EMBL/GenBank/DDBJ databases">
        <authorList>
            <person name="Bing R.G."/>
            <person name="Willard D.J."/>
            <person name="Manesh M.J.H."/>
            <person name="Laemthong T."/>
            <person name="Crosby J.R."/>
            <person name="Kelly R.M."/>
        </authorList>
    </citation>
    <scope>NUCLEOTIDE SEQUENCE</scope>
    <source>
        <strain evidence="3">DSM 8990</strain>
    </source>
</reference>
<sequence length="315" mass="35561">MNGIGIKYFIITIASIFIALGVGIIIGFSLNSEKFVQKQFQQQLNVIDKNLINLKKENDRLLKEIDEYKNQVAQQGKINNSLVNAYLKLGKIDSAVTIVITSTDYSYNDLIDFLRKIGIKINRIIKIKSSFLNIVNENSNEFGSYKLPDDAIKDITVYSVFDIKSELIKMLIEKRYIEVNKLSSGISDTVVLAGGNTLQNNNFNKIDRKMVEFFVDINNLNVIGVQQSYSEVNYCEYYKNMGLNTVDNVDETSGRISLIELIRGNNGNYGTKKEATSIIPSNFVGIEDAKKALENRRTSLLVEFEKYQNASLAVP</sequence>
<accession>A0ABY7BPB7</accession>
<dbReference type="RefSeq" id="WP_045169558.1">
    <property type="nucleotide sequence ID" value="NZ_CP113865.1"/>
</dbReference>
<dbReference type="Proteomes" id="UP001164909">
    <property type="component" value="Chromosome"/>
</dbReference>
<keyword evidence="2" id="KW-1133">Transmembrane helix</keyword>
<evidence type="ECO:0000256" key="2">
    <source>
        <dbReference type="SAM" id="Phobius"/>
    </source>
</evidence>
<evidence type="ECO:0000313" key="3">
    <source>
        <dbReference type="EMBL" id="WAM32866.1"/>
    </source>
</evidence>
<feature type="transmembrane region" description="Helical" evidence="2">
    <location>
        <begin position="6"/>
        <end position="30"/>
    </location>
</feature>
<keyword evidence="2" id="KW-0472">Membrane</keyword>
<name>A0ABY7BPB7_9FIRM</name>
<dbReference type="EMBL" id="CP113865">
    <property type="protein sequence ID" value="WAM32866.1"/>
    <property type="molecule type" value="Genomic_DNA"/>
</dbReference>
<proteinExistence type="predicted"/>
<dbReference type="InterPro" id="IPR021522">
    <property type="entry name" value="MctB"/>
</dbReference>
<keyword evidence="1" id="KW-0175">Coiled coil</keyword>
<dbReference type="Pfam" id="PF11382">
    <property type="entry name" value="MctB"/>
    <property type="match status" value="2"/>
</dbReference>
<gene>
    <name evidence="3" type="ORF">OTK00_001318</name>
</gene>
<feature type="coiled-coil region" evidence="1">
    <location>
        <begin position="37"/>
        <end position="78"/>
    </location>
</feature>
<protein>
    <submittedName>
        <fullName evidence="3">Copper transporter</fullName>
    </submittedName>
</protein>
<keyword evidence="2" id="KW-0812">Transmembrane</keyword>